<keyword evidence="10" id="KW-1185">Reference proteome</keyword>
<dbReference type="RefSeq" id="WP_080065008.1">
    <property type="nucleotide sequence ID" value="NZ_MZGX01000016.1"/>
</dbReference>
<name>A0A1V4SIM6_RUMHU</name>
<keyword evidence="5 9" id="KW-0378">Hydrolase</keyword>
<dbReference type="SUPFAM" id="SSF55031">
    <property type="entry name" value="Bacterial exopeptidase dimerisation domain"/>
    <property type="match status" value="1"/>
</dbReference>
<evidence type="ECO:0000256" key="1">
    <source>
        <dbReference type="ARBA" id="ARBA00001936"/>
    </source>
</evidence>
<comment type="similarity">
    <text evidence="2">Belongs to the peptidase M20 family.</text>
</comment>
<dbReference type="InterPro" id="IPR002933">
    <property type="entry name" value="Peptidase_M20"/>
</dbReference>
<dbReference type="SUPFAM" id="SSF53187">
    <property type="entry name" value="Zn-dependent exopeptidases"/>
    <property type="match status" value="1"/>
</dbReference>
<evidence type="ECO:0000259" key="8">
    <source>
        <dbReference type="Pfam" id="PF07687"/>
    </source>
</evidence>
<dbReference type="OrthoDB" id="9808195at2"/>
<dbReference type="Proteomes" id="UP000191554">
    <property type="component" value="Unassembled WGS sequence"/>
</dbReference>
<feature type="domain" description="Peptidase M20 dimerisation" evidence="8">
    <location>
        <begin position="219"/>
        <end position="311"/>
    </location>
</feature>
<dbReference type="GO" id="GO:0046872">
    <property type="term" value="F:metal ion binding"/>
    <property type="evidence" value="ECO:0007669"/>
    <property type="project" value="UniProtKB-KW"/>
</dbReference>
<evidence type="ECO:0000256" key="2">
    <source>
        <dbReference type="ARBA" id="ARBA00006153"/>
    </source>
</evidence>
<feature type="binding site" evidence="7">
    <location>
        <position position="82"/>
    </location>
    <ligand>
        <name>Zn(2+)</name>
        <dbReference type="ChEBI" id="CHEBI:29105"/>
        <label>1</label>
    </ligand>
</feature>
<dbReference type="EMBL" id="MZGX01000016">
    <property type="protein sequence ID" value="OPX43623.1"/>
    <property type="molecule type" value="Genomic_DNA"/>
</dbReference>
<dbReference type="InterPro" id="IPR011650">
    <property type="entry name" value="Peptidase_M20_dimer"/>
</dbReference>
<dbReference type="Gene3D" id="3.30.70.360">
    <property type="match status" value="1"/>
</dbReference>
<evidence type="ECO:0000313" key="9">
    <source>
        <dbReference type="EMBL" id="OPX43623.1"/>
    </source>
</evidence>
<comment type="cofactor">
    <cofactor evidence="1">
        <name>Mn(2+)</name>
        <dbReference type="ChEBI" id="CHEBI:29035"/>
    </cofactor>
</comment>
<evidence type="ECO:0000313" key="10">
    <source>
        <dbReference type="Proteomes" id="UP000191554"/>
    </source>
</evidence>
<feature type="binding site" evidence="7">
    <location>
        <position position="128"/>
    </location>
    <ligand>
        <name>Zn(2+)</name>
        <dbReference type="ChEBI" id="CHEBI:29105"/>
        <label>2</label>
    </ligand>
</feature>
<evidence type="ECO:0000256" key="4">
    <source>
        <dbReference type="ARBA" id="ARBA00022723"/>
    </source>
</evidence>
<evidence type="ECO:0000256" key="3">
    <source>
        <dbReference type="ARBA" id="ARBA00011738"/>
    </source>
</evidence>
<dbReference type="CDD" id="cd03884">
    <property type="entry name" value="M20_bAS"/>
    <property type="match status" value="1"/>
</dbReference>
<proteinExistence type="inferred from homology"/>
<evidence type="ECO:0000256" key="7">
    <source>
        <dbReference type="PIRSR" id="PIRSR001235-1"/>
    </source>
</evidence>
<dbReference type="Pfam" id="PF07687">
    <property type="entry name" value="M20_dimer"/>
    <property type="match status" value="1"/>
</dbReference>
<feature type="binding site" evidence="7">
    <location>
        <position position="93"/>
    </location>
    <ligand>
        <name>Zn(2+)</name>
        <dbReference type="ChEBI" id="CHEBI:29105"/>
        <label>2</label>
    </ligand>
</feature>
<comment type="caution">
    <text evidence="9">The sequence shown here is derived from an EMBL/GenBank/DDBJ whole genome shotgun (WGS) entry which is preliminary data.</text>
</comment>
<dbReference type="PANTHER" id="PTHR32494:SF19">
    <property type="entry name" value="ALLANTOATE DEIMINASE-RELATED"/>
    <property type="match status" value="1"/>
</dbReference>
<organism evidence="9 10">
    <name type="scientific">Ruminiclostridium hungatei</name>
    <name type="common">Clostridium hungatei</name>
    <dbReference type="NCBI Taxonomy" id="48256"/>
    <lineage>
        <taxon>Bacteria</taxon>
        <taxon>Bacillati</taxon>
        <taxon>Bacillota</taxon>
        <taxon>Clostridia</taxon>
        <taxon>Eubacteriales</taxon>
        <taxon>Oscillospiraceae</taxon>
        <taxon>Ruminiclostridium</taxon>
    </lineage>
</organism>
<dbReference type="STRING" id="48256.CLHUN_25620"/>
<dbReference type="InterPro" id="IPR010158">
    <property type="entry name" value="Amidase_Cbmase"/>
</dbReference>
<keyword evidence="4 7" id="KW-0479">Metal-binding</keyword>
<dbReference type="PANTHER" id="PTHR32494">
    <property type="entry name" value="ALLANTOATE DEIMINASE-RELATED"/>
    <property type="match status" value="1"/>
</dbReference>
<dbReference type="Gene3D" id="3.40.630.10">
    <property type="entry name" value="Zn peptidases"/>
    <property type="match status" value="1"/>
</dbReference>
<gene>
    <name evidence="9" type="ORF">CLHUN_25620</name>
</gene>
<evidence type="ECO:0000256" key="6">
    <source>
        <dbReference type="ARBA" id="ARBA00023211"/>
    </source>
</evidence>
<dbReference type="PIRSF" id="PIRSF001235">
    <property type="entry name" value="Amidase_carbamoylase"/>
    <property type="match status" value="1"/>
</dbReference>
<feature type="binding site" evidence="7">
    <location>
        <position position="93"/>
    </location>
    <ligand>
        <name>Zn(2+)</name>
        <dbReference type="ChEBI" id="CHEBI:29105"/>
        <label>1</label>
    </ligand>
</feature>
<comment type="subunit">
    <text evidence="3">Homodimer.</text>
</comment>
<dbReference type="Pfam" id="PF01546">
    <property type="entry name" value="Peptidase_M20"/>
    <property type="match status" value="1"/>
</dbReference>
<feature type="binding site" evidence="7">
    <location>
        <position position="193"/>
    </location>
    <ligand>
        <name>Zn(2+)</name>
        <dbReference type="ChEBI" id="CHEBI:29105"/>
        <label>1</label>
    </ligand>
</feature>
<dbReference type="InterPro" id="IPR036264">
    <property type="entry name" value="Bact_exopeptidase_dim_dom"/>
</dbReference>
<keyword evidence="7" id="KW-0862">Zinc</keyword>
<sequence>MLNHAEIDNLKNWIESINEFNSTPEFGTTRVLFTPVEIQSREYIKAEMKKLNLNVHEDAIGNIYAVLEGRNPQLEPVWTGSHIDSVLNAGMFDGVVGVVGGLEALRLIMQLEVRPERSIVLIVYTSEEPTRFGLSCLGSRAMAGRLTKEDMHQLLDKDGNTLAGVLDSLGYSRNGFERLAVARGSVYGAVELHIEQNGVLDKEGLPVGIVKAICAPTNYMVEVQGCQSHAGGTSMTARRDAYMAACELALSLEKLARESLSEYTTVTVGWVDVVPNAVNVIPGTVRFSIDIRDVDFQSKNILIGRLEEEVGRIESVRNVKIRMILQNHDIPMKCDEGIIKTIENVCLSQGIDYRRMISGAYHDSLFVGEFAPVAMIFVPSKKGISHSPDEWTDYEDIAVGVDILANTLLTMANTIEGSANA</sequence>
<keyword evidence="6" id="KW-0464">Manganese</keyword>
<reference evidence="9 10" key="1">
    <citation type="submission" date="2017-03" db="EMBL/GenBank/DDBJ databases">
        <title>Genome sequence of Clostridium hungatei DSM 14427.</title>
        <authorList>
            <person name="Poehlein A."/>
            <person name="Daniel R."/>
        </authorList>
    </citation>
    <scope>NUCLEOTIDE SEQUENCE [LARGE SCALE GENOMIC DNA]</scope>
    <source>
        <strain evidence="9 10">DSM 14427</strain>
    </source>
</reference>
<feature type="binding site" evidence="7">
    <location>
        <position position="386"/>
    </location>
    <ligand>
        <name>Zn(2+)</name>
        <dbReference type="ChEBI" id="CHEBI:29105"/>
        <label>2</label>
    </ligand>
</feature>
<evidence type="ECO:0000256" key="5">
    <source>
        <dbReference type="ARBA" id="ARBA00022801"/>
    </source>
</evidence>
<dbReference type="EC" id="3.-.-.-" evidence="9"/>
<dbReference type="AlphaFoldDB" id="A0A1V4SIM6"/>
<dbReference type="NCBIfam" id="TIGR01879">
    <property type="entry name" value="hydantase"/>
    <property type="match status" value="1"/>
</dbReference>
<accession>A0A1V4SIM6</accession>
<dbReference type="GO" id="GO:0016813">
    <property type="term" value="F:hydrolase activity, acting on carbon-nitrogen (but not peptide) bonds, in linear amidines"/>
    <property type="evidence" value="ECO:0007669"/>
    <property type="project" value="InterPro"/>
</dbReference>
<dbReference type="NCBIfam" id="NF006771">
    <property type="entry name" value="PRK09290.1-5"/>
    <property type="match status" value="1"/>
</dbReference>
<protein>
    <submittedName>
        <fullName evidence="9">Putative hydrolase</fullName>
        <ecNumber evidence="9">3.-.-.-</ecNumber>
    </submittedName>
</protein>
<comment type="cofactor">
    <cofactor evidence="7">
        <name>Zn(2+)</name>
        <dbReference type="ChEBI" id="CHEBI:29105"/>
    </cofactor>
    <text evidence="7">Binds 2 Zn(2+) ions per subunit.</text>
</comment>